<evidence type="ECO:0008006" key="3">
    <source>
        <dbReference type="Google" id="ProtNLM"/>
    </source>
</evidence>
<dbReference type="Proteomes" id="UP000033497">
    <property type="component" value="Unassembled WGS sequence"/>
</dbReference>
<evidence type="ECO:0000313" key="2">
    <source>
        <dbReference type="Proteomes" id="UP000033497"/>
    </source>
</evidence>
<comment type="caution">
    <text evidence="1">The sequence shown here is derived from an EMBL/GenBank/DDBJ whole genome shotgun (WGS) entry which is preliminary data.</text>
</comment>
<name>A0ABR5DKL6_9FLAO</name>
<proteinExistence type="predicted"/>
<protein>
    <recommendedName>
        <fullName evidence="3">Zinc-ribbon domain-containing protein</fullName>
    </recommendedName>
</protein>
<sequence length="650" mass="74882">MRKPKYSIEHYKVIAEKNGGKCLTNELISSETKLDLVCVNNHKWSTYPRNLIRGFWCKRCSSKRTSNKWKKTLSDCIAVATKNNGKCLSQEYISSNSKMTWQCKENHIWQATYNSIQQGSWCNICSSKKGSEKLKHSLSDCVETAKENNGKCLSEHYENSQTKMLWQCDKKHIWKSSYANIRKGTWCRICSIKKSGLKRRLSLDFFKKYAISKNGLCLSEHYETQSSKLEFQCSKGHKWKTTAGSIRAGKTWCPFCAGTFKVTTEKQIQDKLDEVRNIAILKGGKCLSKTYINSKTKLKFQCSQGHIWETIPHIIKKGGWCNACAVKRVSDEQRDTIEDFIQIIKKNGGKCLSKTYLNATQSRIHVECENGHRWFARPQGLKRDAWCRKCYGTAKSTLSEIQELAIERGGKCLSAKYKNDATKMQWECSEKHKWIATPNNIKRGKWCPTCTKGIGERTCRLSFEKIFGKNFNGIRPDWLKNNIGNKMELDGYNEELKIAFEHQGRQHYSTTNVNHRYVKQSTIDNDKQKAEICKELGVKIIYIPEVFTDVKLDDLVSFIINQLENKNIKYPIKAKDIKLNPSEVYTYTKNKELIERENRAKVIIEKSGAETIDIYRTNSGVKIRVKCKNNHTMSTTTSQILKGNICVKCN</sequence>
<keyword evidence="2" id="KW-1185">Reference proteome</keyword>
<evidence type="ECO:0000313" key="1">
    <source>
        <dbReference type="EMBL" id="KJJ39326.1"/>
    </source>
</evidence>
<organism evidence="1 2">
    <name type="scientific">Aequorivita vladivostokensis</name>
    <dbReference type="NCBI Taxonomy" id="171194"/>
    <lineage>
        <taxon>Bacteria</taxon>
        <taxon>Pseudomonadati</taxon>
        <taxon>Bacteroidota</taxon>
        <taxon>Flavobacteriia</taxon>
        <taxon>Flavobacteriales</taxon>
        <taxon>Flavobacteriaceae</taxon>
        <taxon>Aequorivita</taxon>
    </lineage>
</organism>
<dbReference type="Gene3D" id="3.40.960.10">
    <property type="entry name" value="VSR Endonuclease"/>
    <property type="match status" value="1"/>
</dbReference>
<gene>
    <name evidence="1" type="ORF">MB09_03525</name>
</gene>
<dbReference type="RefSeq" id="WP_045079501.1">
    <property type="nucleotide sequence ID" value="NZ_JSVU01000002.1"/>
</dbReference>
<accession>A0ABR5DKL6</accession>
<dbReference type="EMBL" id="JSVU01000002">
    <property type="protein sequence ID" value="KJJ39326.1"/>
    <property type="molecule type" value="Genomic_DNA"/>
</dbReference>
<reference evidence="1 2" key="1">
    <citation type="submission" date="2014-10" db="EMBL/GenBank/DDBJ databases">
        <title>Genome sequencing of Vitellibacter vladivostokensis KMM 3516.</title>
        <authorList>
            <person name="Thevarajoo S."/>
            <person name="Selvaratnam C."/>
            <person name="Goh K.M."/>
            <person name="Chong C.S."/>
        </authorList>
    </citation>
    <scope>NUCLEOTIDE SEQUENCE [LARGE SCALE GENOMIC DNA]</scope>
    <source>
        <strain evidence="1 2">KMM 3516</strain>
    </source>
</reference>